<evidence type="ECO:0000313" key="1">
    <source>
        <dbReference type="EMBL" id="KAA1138215.1"/>
    </source>
</evidence>
<gene>
    <name evidence="1" type="ORF">PGTUg99_019698</name>
</gene>
<reference evidence="1 2" key="1">
    <citation type="submission" date="2019-05" db="EMBL/GenBank/DDBJ databases">
        <title>Emergence of the Ug99 lineage of the wheat stem rust pathogen through somatic hybridization.</title>
        <authorList>
            <person name="Li F."/>
            <person name="Upadhyaya N.M."/>
            <person name="Sperschneider J."/>
            <person name="Matny O."/>
            <person name="Nguyen-Phuc H."/>
            <person name="Mago R."/>
            <person name="Raley C."/>
            <person name="Miller M.E."/>
            <person name="Silverstein K.A.T."/>
            <person name="Henningsen E."/>
            <person name="Hirsch C.D."/>
            <person name="Visser B."/>
            <person name="Pretorius Z.A."/>
            <person name="Steffenson B.J."/>
            <person name="Schwessinger B."/>
            <person name="Dodds P.N."/>
            <person name="Figueroa M."/>
        </authorList>
    </citation>
    <scope>NUCLEOTIDE SEQUENCE [LARGE SCALE GENOMIC DNA]</scope>
    <source>
        <strain evidence="1 2">Ug99</strain>
    </source>
</reference>
<dbReference type="EMBL" id="VDEP01000003">
    <property type="protein sequence ID" value="KAA1138215.1"/>
    <property type="molecule type" value="Genomic_DNA"/>
</dbReference>
<accession>A0A5B0SKW3</accession>
<evidence type="ECO:0000313" key="2">
    <source>
        <dbReference type="Proteomes" id="UP000325313"/>
    </source>
</evidence>
<comment type="caution">
    <text evidence="1">The sequence shown here is derived from an EMBL/GenBank/DDBJ whole genome shotgun (WGS) entry which is preliminary data.</text>
</comment>
<sequence length="61" mass="6439">MTTGAGTVVAGGHILIESDARLGPGKIPSIAKRSIIRYSKQLGSVMENVFRCLALSSPRLI</sequence>
<dbReference type="AlphaFoldDB" id="A0A5B0SKW3"/>
<proteinExistence type="predicted"/>
<protein>
    <submittedName>
        <fullName evidence="1">Uncharacterized protein</fullName>
    </submittedName>
</protein>
<dbReference type="Proteomes" id="UP000325313">
    <property type="component" value="Unassembled WGS sequence"/>
</dbReference>
<name>A0A5B0SKW3_PUCGR</name>
<organism evidence="1 2">
    <name type="scientific">Puccinia graminis f. sp. tritici</name>
    <dbReference type="NCBI Taxonomy" id="56615"/>
    <lineage>
        <taxon>Eukaryota</taxon>
        <taxon>Fungi</taxon>
        <taxon>Dikarya</taxon>
        <taxon>Basidiomycota</taxon>
        <taxon>Pucciniomycotina</taxon>
        <taxon>Pucciniomycetes</taxon>
        <taxon>Pucciniales</taxon>
        <taxon>Pucciniaceae</taxon>
        <taxon>Puccinia</taxon>
    </lineage>
</organism>